<evidence type="ECO:0000256" key="5">
    <source>
        <dbReference type="ARBA" id="ARBA00023136"/>
    </source>
</evidence>
<proteinExistence type="inferred from homology"/>
<keyword evidence="3 6" id="KW-0812">Transmembrane</keyword>
<comment type="subcellular location">
    <subcellularLocation>
        <location evidence="1">Membrane</location>
        <topology evidence="1">Multi-pass membrane protein</topology>
    </subcellularLocation>
</comment>
<name>A0ABP1GBL8_9CHLO</name>
<evidence type="ECO:0000256" key="4">
    <source>
        <dbReference type="ARBA" id="ARBA00022989"/>
    </source>
</evidence>
<feature type="transmembrane region" description="Helical" evidence="6">
    <location>
        <begin position="321"/>
        <end position="340"/>
    </location>
</feature>
<protein>
    <submittedName>
        <fullName evidence="7">G11113 protein</fullName>
    </submittedName>
</protein>
<evidence type="ECO:0000256" key="1">
    <source>
        <dbReference type="ARBA" id="ARBA00004141"/>
    </source>
</evidence>
<feature type="transmembrane region" description="Helical" evidence="6">
    <location>
        <begin position="134"/>
        <end position="157"/>
    </location>
</feature>
<evidence type="ECO:0000256" key="2">
    <source>
        <dbReference type="ARBA" id="ARBA00010199"/>
    </source>
</evidence>
<dbReference type="Proteomes" id="UP001497392">
    <property type="component" value="Unassembled WGS sequence"/>
</dbReference>
<evidence type="ECO:0000313" key="7">
    <source>
        <dbReference type="EMBL" id="CAL5228048.1"/>
    </source>
</evidence>
<comment type="caution">
    <text evidence="7">The sequence shown here is derived from an EMBL/GenBank/DDBJ whole genome shotgun (WGS) entry which is preliminary data.</text>
</comment>
<dbReference type="Pfam" id="PF01554">
    <property type="entry name" value="MatE"/>
    <property type="match status" value="1"/>
</dbReference>
<accession>A0ABP1GBL8</accession>
<dbReference type="PANTHER" id="PTHR42893">
    <property type="entry name" value="PROTEIN DETOXIFICATION 44, CHLOROPLASTIC-RELATED"/>
    <property type="match status" value="1"/>
</dbReference>
<reference evidence="7 8" key="1">
    <citation type="submission" date="2024-06" db="EMBL/GenBank/DDBJ databases">
        <authorList>
            <person name="Kraege A."/>
            <person name="Thomma B."/>
        </authorList>
    </citation>
    <scope>NUCLEOTIDE SEQUENCE [LARGE SCALE GENOMIC DNA]</scope>
</reference>
<keyword evidence="5 6" id="KW-0472">Membrane</keyword>
<feature type="transmembrane region" description="Helical" evidence="6">
    <location>
        <begin position="62"/>
        <end position="82"/>
    </location>
</feature>
<dbReference type="InterPro" id="IPR002528">
    <property type="entry name" value="MATE_fam"/>
</dbReference>
<feature type="transmembrane region" description="Helical" evidence="6">
    <location>
        <begin position="30"/>
        <end position="50"/>
    </location>
</feature>
<evidence type="ECO:0000256" key="3">
    <source>
        <dbReference type="ARBA" id="ARBA00022692"/>
    </source>
</evidence>
<keyword evidence="8" id="KW-1185">Reference proteome</keyword>
<feature type="transmembrane region" description="Helical" evidence="6">
    <location>
        <begin position="276"/>
        <end position="301"/>
    </location>
</feature>
<dbReference type="InterPro" id="IPR044644">
    <property type="entry name" value="DinF-like"/>
</dbReference>
<feature type="transmembrane region" description="Helical" evidence="6">
    <location>
        <begin position="375"/>
        <end position="397"/>
    </location>
</feature>
<organism evidence="7 8">
    <name type="scientific">Coccomyxa viridis</name>
    <dbReference type="NCBI Taxonomy" id="1274662"/>
    <lineage>
        <taxon>Eukaryota</taxon>
        <taxon>Viridiplantae</taxon>
        <taxon>Chlorophyta</taxon>
        <taxon>core chlorophytes</taxon>
        <taxon>Trebouxiophyceae</taxon>
        <taxon>Trebouxiophyceae incertae sedis</taxon>
        <taxon>Coccomyxaceae</taxon>
        <taxon>Coccomyxa</taxon>
    </lineage>
</organism>
<feature type="transmembrane region" description="Helical" evidence="6">
    <location>
        <begin position="347"/>
        <end position="369"/>
    </location>
</feature>
<sequence length="411" mass="43091">MQLMDSVVIGQCAGTSQLAALGPNLVVINAFTYSLTSLCVACMSAMATALQTGEDRLAGDALSVSLILAAVAGTIFLVALQAHGPSLIALTGCMPDLVAPAWDYMRVRAWSMPPILYTLVGMSGMLAQQDPWTPAALVALHVSTKLAGNLLFVTWLGMGLAGAAWASVASQWITAAAVSIAVCAKPARPQLKIPGQRELAAIASTCGPATILYVAKTSAYLLIQATATSLSTLALAAHQPVWSVWGLGSFCQTPMEQAALAFLPSAKTAEDVRETVTVLLGLALCIGVVTASVTAGLPAFLPMLFTPDRRLWPLMRTVAPQAMISLLACSLEVAAAGVLTARKQFTFLVGAMVVTLGLVAVYCAAVRTYNWGLTGVWWGLVFFFGLRGAQSLGRILVVIYMRRPHPSVAQV</sequence>
<dbReference type="EMBL" id="CAXHTA020000017">
    <property type="protein sequence ID" value="CAL5228048.1"/>
    <property type="molecule type" value="Genomic_DNA"/>
</dbReference>
<evidence type="ECO:0000256" key="6">
    <source>
        <dbReference type="SAM" id="Phobius"/>
    </source>
</evidence>
<comment type="similarity">
    <text evidence="2">Belongs to the multi antimicrobial extrusion (MATE) (TC 2.A.66.1) family.</text>
</comment>
<dbReference type="PANTHER" id="PTHR42893:SF9">
    <property type="entry name" value="PROTEIN DETOXIFICATION 46, CHLOROPLASTIC"/>
    <property type="match status" value="1"/>
</dbReference>
<gene>
    <name evidence="7" type="primary">g11113</name>
    <name evidence="7" type="ORF">VP750_LOCUS9954</name>
</gene>
<keyword evidence="4 6" id="KW-1133">Transmembrane helix</keyword>
<evidence type="ECO:0000313" key="8">
    <source>
        <dbReference type="Proteomes" id="UP001497392"/>
    </source>
</evidence>